<organism evidence="2 3">
    <name type="scientific">Diaporthe helianthi</name>
    <dbReference type="NCBI Taxonomy" id="158607"/>
    <lineage>
        <taxon>Eukaryota</taxon>
        <taxon>Fungi</taxon>
        <taxon>Dikarya</taxon>
        <taxon>Ascomycota</taxon>
        <taxon>Pezizomycotina</taxon>
        <taxon>Sordariomycetes</taxon>
        <taxon>Sordariomycetidae</taxon>
        <taxon>Diaporthales</taxon>
        <taxon>Diaporthaceae</taxon>
        <taxon>Diaporthe</taxon>
    </lineage>
</organism>
<evidence type="ECO:0000313" key="3">
    <source>
        <dbReference type="Proteomes" id="UP000094444"/>
    </source>
</evidence>
<dbReference type="AlphaFoldDB" id="A0A2P5I591"/>
<protein>
    <submittedName>
        <fullName evidence="2">Uncharacterized protein</fullName>
    </submittedName>
</protein>
<dbReference type="EMBL" id="MAVT02000250">
    <property type="protein sequence ID" value="POS77675.1"/>
    <property type="molecule type" value="Genomic_DNA"/>
</dbReference>
<dbReference type="OrthoDB" id="5404489at2759"/>
<comment type="caution">
    <text evidence="2">The sequence shown here is derived from an EMBL/GenBank/DDBJ whole genome shotgun (WGS) entry which is preliminary data.</text>
</comment>
<name>A0A2P5I591_DIAHE</name>
<accession>A0A2P5I591</accession>
<feature type="region of interest" description="Disordered" evidence="1">
    <location>
        <begin position="1"/>
        <end position="23"/>
    </location>
</feature>
<gene>
    <name evidence="2" type="ORF">DHEL01_v203930</name>
</gene>
<proteinExistence type="predicted"/>
<reference evidence="2" key="1">
    <citation type="submission" date="2017-09" db="EMBL/GenBank/DDBJ databases">
        <title>Polyketide synthases of a Diaporthe helianthi virulent isolate.</title>
        <authorList>
            <person name="Baroncelli R."/>
        </authorList>
    </citation>
    <scope>NUCLEOTIDE SEQUENCE [LARGE SCALE GENOMIC DNA]</scope>
    <source>
        <strain evidence="2">7/96</strain>
    </source>
</reference>
<dbReference type="InParanoid" id="A0A2P5I591"/>
<keyword evidence="3" id="KW-1185">Reference proteome</keyword>
<evidence type="ECO:0000313" key="2">
    <source>
        <dbReference type="EMBL" id="POS77675.1"/>
    </source>
</evidence>
<sequence>MKRKRTAKDGDSAPKKSKMSMPHDFHGQYYQGMQLGEVDGCGSGTCLLESPDLDFYLPMYKPMWFQIISGTEGPGTGCIRFMYAFGKSLQNVLAPRFVVPFRHVEQVIIIDEPSLQSSINPREQAYRMIIVPTAAVGASPLIRTYPRIIHFTLPGRKAGKDFKGQIGAANDDPDATYRSLITRVINEQLTPYQKTVTDIGCADAVAENAPAAGISHDVVLKHDKDKISVTVIKVKGQLFLEAGILFHSPTTVLYLTAKSTPSVELVYNYDGIERTEPANLSLICRTSEPYYQGDGDTEQGKSGRDVGPEPPGAVSMTCTFTGFDTDMAAIIAQHASRYGIRLAEHDQQWYSLEQDQASSEGIIYHRNGILHVPGMPFG</sequence>
<dbReference type="Proteomes" id="UP000094444">
    <property type="component" value="Unassembled WGS sequence"/>
</dbReference>
<feature type="region of interest" description="Disordered" evidence="1">
    <location>
        <begin position="291"/>
        <end position="311"/>
    </location>
</feature>
<feature type="compositionally biased region" description="Basic and acidic residues" evidence="1">
    <location>
        <begin position="298"/>
        <end position="307"/>
    </location>
</feature>
<evidence type="ECO:0000256" key="1">
    <source>
        <dbReference type="SAM" id="MobiDB-lite"/>
    </source>
</evidence>